<dbReference type="AlphaFoldDB" id="A0A1Q9A9R2"/>
<keyword evidence="5" id="KW-0430">Lectin</keyword>
<feature type="chain" id="PRO_5044564430" description="Lectin-like protein BA14k" evidence="7">
    <location>
        <begin position="27"/>
        <end position="163"/>
    </location>
</feature>
<keyword evidence="10" id="KW-1185">Reference proteome</keyword>
<name>A0A1Q9A9R2_9HYPH</name>
<organism evidence="9 10">
    <name type="scientific">Allorhizobium taibaishanense</name>
    <dbReference type="NCBI Taxonomy" id="887144"/>
    <lineage>
        <taxon>Bacteria</taxon>
        <taxon>Pseudomonadati</taxon>
        <taxon>Pseudomonadota</taxon>
        <taxon>Alphaproteobacteria</taxon>
        <taxon>Hyphomicrobiales</taxon>
        <taxon>Rhizobiaceae</taxon>
        <taxon>Rhizobium/Agrobacterium group</taxon>
        <taxon>Allorhizobium</taxon>
    </lineage>
</organism>
<proteinExistence type="inferred from homology"/>
<dbReference type="Proteomes" id="UP000544107">
    <property type="component" value="Unassembled WGS sequence"/>
</dbReference>
<protein>
    <recommendedName>
        <fullName evidence="3">Lectin-like protein BA14k</fullName>
    </recommendedName>
</protein>
<evidence type="ECO:0000256" key="4">
    <source>
        <dbReference type="ARBA" id="ARBA00022475"/>
    </source>
</evidence>
<dbReference type="Pfam" id="PF07886">
    <property type="entry name" value="BA14K"/>
    <property type="match status" value="1"/>
</dbReference>
<evidence type="ECO:0000256" key="5">
    <source>
        <dbReference type="ARBA" id="ARBA00022734"/>
    </source>
</evidence>
<gene>
    <name evidence="9" type="ORF">BJF91_16195</name>
    <name evidence="8" type="ORF">GGQ71_004256</name>
</gene>
<reference evidence="9 10" key="1">
    <citation type="submission" date="2016-09" db="EMBL/GenBank/DDBJ databases">
        <title>Rhizobium oryziradicis sp. nov., isolated from the root of rice.</title>
        <authorList>
            <person name="Zhao J."/>
            <person name="Zhang X."/>
        </authorList>
    </citation>
    <scope>NUCLEOTIDE SEQUENCE [LARGE SCALE GENOMIC DNA]</scope>
    <source>
        <strain evidence="9 10">14971</strain>
    </source>
</reference>
<dbReference type="OrthoDB" id="8117189at2"/>
<evidence type="ECO:0000313" key="9">
    <source>
        <dbReference type="EMBL" id="OLP51577.1"/>
    </source>
</evidence>
<sequence>MKTFAAIFLSAATLVTSLTPAVSASAATSAMANSVIQPVQRQGTSVAVDGVQVAENSWADDRRQRRYMMQHRDRHWEDRRWRDRRSDYRDRYDGRYDRRHHHNNAGAIIGGLAAGAIIGGALSAGAHRGDSHSQWCSNRYRSYRASDNTYQPNYGPRRQCVSP</sequence>
<feature type="signal peptide" evidence="7">
    <location>
        <begin position="1"/>
        <end position="26"/>
    </location>
</feature>
<comment type="caution">
    <text evidence="9">The sequence shown here is derived from an EMBL/GenBank/DDBJ whole genome shotgun (WGS) entry which is preliminary data.</text>
</comment>
<dbReference type="EMBL" id="MKIN01000019">
    <property type="protein sequence ID" value="OLP51577.1"/>
    <property type="molecule type" value="Genomic_DNA"/>
</dbReference>
<dbReference type="Proteomes" id="UP000185598">
    <property type="component" value="Unassembled WGS sequence"/>
</dbReference>
<evidence type="ECO:0000313" key="8">
    <source>
        <dbReference type="EMBL" id="MBB4009959.1"/>
    </source>
</evidence>
<dbReference type="GO" id="GO:0016020">
    <property type="term" value="C:membrane"/>
    <property type="evidence" value="ECO:0007669"/>
    <property type="project" value="UniProtKB-SubCell"/>
</dbReference>
<evidence type="ECO:0000313" key="11">
    <source>
        <dbReference type="Proteomes" id="UP000544107"/>
    </source>
</evidence>
<evidence type="ECO:0000256" key="7">
    <source>
        <dbReference type="SAM" id="SignalP"/>
    </source>
</evidence>
<dbReference type="RefSeq" id="WP_075613269.1">
    <property type="nucleotide sequence ID" value="NZ_JACIED010000006.1"/>
</dbReference>
<evidence type="ECO:0000256" key="3">
    <source>
        <dbReference type="ARBA" id="ARBA00020552"/>
    </source>
</evidence>
<keyword evidence="4" id="KW-1003">Cell membrane</keyword>
<evidence type="ECO:0000256" key="6">
    <source>
        <dbReference type="ARBA" id="ARBA00025321"/>
    </source>
</evidence>
<comment type="function">
    <text evidence="6">Has immunoglobulin-binding and hemagglutination properties, and can bind to mannose. Essential for virulence. May be involved in LPS biosynthesis or polysaccharide transport.</text>
</comment>
<evidence type="ECO:0000256" key="1">
    <source>
        <dbReference type="ARBA" id="ARBA00004167"/>
    </source>
</evidence>
<keyword evidence="4" id="KW-0472">Membrane</keyword>
<reference evidence="8 11" key="2">
    <citation type="submission" date="2020-08" db="EMBL/GenBank/DDBJ databases">
        <title>Genomic Encyclopedia of Type Strains, Phase IV (KMG-IV): sequencing the most valuable type-strain genomes for metagenomic binning, comparative biology and taxonomic classification.</title>
        <authorList>
            <person name="Goeker M."/>
        </authorList>
    </citation>
    <scope>NUCLEOTIDE SEQUENCE [LARGE SCALE GENOMIC DNA]</scope>
    <source>
        <strain evidence="8 11">DSM 100021</strain>
    </source>
</reference>
<dbReference type="EMBL" id="JACIED010000006">
    <property type="protein sequence ID" value="MBB4009959.1"/>
    <property type="molecule type" value="Genomic_DNA"/>
</dbReference>
<dbReference type="InterPro" id="IPR012413">
    <property type="entry name" value="BA14K"/>
</dbReference>
<keyword evidence="7" id="KW-0732">Signal</keyword>
<accession>A0A1Q9A9R2</accession>
<comment type="subcellular location">
    <subcellularLocation>
        <location evidence="1">Membrane</location>
        <topology evidence="1">Single-pass membrane protein</topology>
    </subcellularLocation>
</comment>
<evidence type="ECO:0000256" key="2">
    <source>
        <dbReference type="ARBA" id="ARBA00010270"/>
    </source>
</evidence>
<dbReference type="GO" id="GO:0030246">
    <property type="term" value="F:carbohydrate binding"/>
    <property type="evidence" value="ECO:0007669"/>
    <property type="project" value="UniProtKB-KW"/>
</dbReference>
<comment type="similarity">
    <text evidence="2">Belongs to the BA14k family.</text>
</comment>
<dbReference type="STRING" id="887144.BJF91_16195"/>
<evidence type="ECO:0000313" key="10">
    <source>
        <dbReference type="Proteomes" id="UP000185598"/>
    </source>
</evidence>